<name>A0AA39MMU8_ARMTA</name>
<comment type="caution">
    <text evidence="2">The sequence shown here is derived from an EMBL/GenBank/DDBJ whole genome shotgun (WGS) entry which is preliminary data.</text>
</comment>
<evidence type="ECO:0000313" key="2">
    <source>
        <dbReference type="EMBL" id="KAK0439743.1"/>
    </source>
</evidence>
<dbReference type="EMBL" id="JAUEPS010000082">
    <property type="protein sequence ID" value="KAK0439743.1"/>
    <property type="molecule type" value="Genomic_DNA"/>
</dbReference>
<feature type="compositionally biased region" description="Polar residues" evidence="1">
    <location>
        <begin position="615"/>
        <end position="629"/>
    </location>
</feature>
<protein>
    <submittedName>
        <fullName evidence="2">Uncharacterized protein</fullName>
    </submittedName>
</protein>
<dbReference type="RefSeq" id="XP_060323385.1">
    <property type="nucleotide sequence ID" value="XM_060470359.1"/>
</dbReference>
<keyword evidence="3" id="KW-1185">Reference proteome</keyword>
<reference evidence="2" key="1">
    <citation type="submission" date="2023-06" db="EMBL/GenBank/DDBJ databases">
        <authorList>
            <consortium name="Lawrence Berkeley National Laboratory"/>
            <person name="Ahrendt S."/>
            <person name="Sahu N."/>
            <person name="Indic B."/>
            <person name="Wong-Bajracharya J."/>
            <person name="Merenyi Z."/>
            <person name="Ke H.-M."/>
            <person name="Monk M."/>
            <person name="Kocsube S."/>
            <person name="Drula E."/>
            <person name="Lipzen A."/>
            <person name="Balint B."/>
            <person name="Henrissat B."/>
            <person name="Andreopoulos B."/>
            <person name="Martin F.M."/>
            <person name="Harder C.B."/>
            <person name="Rigling D."/>
            <person name="Ford K.L."/>
            <person name="Foster G.D."/>
            <person name="Pangilinan J."/>
            <person name="Papanicolaou A."/>
            <person name="Barry K."/>
            <person name="LaButti K."/>
            <person name="Viragh M."/>
            <person name="Koriabine M."/>
            <person name="Yan M."/>
            <person name="Riley R."/>
            <person name="Champramary S."/>
            <person name="Plett K.L."/>
            <person name="Tsai I.J."/>
            <person name="Slot J."/>
            <person name="Sipos G."/>
            <person name="Plett J."/>
            <person name="Nagy L.G."/>
            <person name="Grigoriev I.V."/>
        </authorList>
    </citation>
    <scope>NUCLEOTIDE SEQUENCE</scope>
    <source>
        <strain evidence="2">CCBAS 213</strain>
    </source>
</reference>
<dbReference type="GeneID" id="85353907"/>
<accession>A0AA39MMU8</accession>
<dbReference type="AlphaFoldDB" id="A0AA39MMU8"/>
<proteinExistence type="predicted"/>
<gene>
    <name evidence="2" type="ORF">EV420DRAFT_1486193</name>
</gene>
<evidence type="ECO:0000313" key="3">
    <source>
        <dbReference type="Proteomes" id="UP001175211"/>
    </source>
</evidence>
<feature type="region of interest" description="Disordered" evidence="1">
    <location>
        <begin position="615"/>
        <end position="635"/>
    </location>
</feature>
<evidence type="ECO:0000256" key="1">
    <source>
        <dbReference type="SAM" id="MobiDB-lite"/>
    </source>
</evidence>
<organism evidence="2 3">
    <name type="scientific">Armillaria tabescens</name>
    <name type="common">Ringless honey mushroom</name>
    <name type="synonym">Agaricus tabescens</name>
    <dbReference type="NCBI Taxonomy" id="1929756"/>
    <lineage>
        <taxon>Eukaryota</taxon>
        <taxon>Fungi</taxon>
        <taxon>Dikarya</taxon>
        <taxon>Basidiomycota</taxon>
        <taxon>Agaricomycotina</taxon>
        <taxon>Agaricomycetes</taxon>
        <taxon>Agaricomycetidae</taxon>
        <taxon>Agaricales</taxon>
        <taxon>Marasmiineae</taxon>
        <taxon>Physalacriaceae</taxon>
        <taxon>Desarmillaria</taxon>
    </lineage>
</organism>
<sequence>MARTKATEMIAWRQMYEEGLARAAQLETDKNKAHALIEREESKEAFKDVDDGCTTLESRSSTYDTLSDDFDKDADEVSGQENIQQSRNTPMGRIVTSSNSKPNILDNCNQYGAEDCNMHLRGHYIAANILSCSEYVPIIQMLVQAVISIPSDPYCVYLEAQMSKALKDWLKTVPGIVVFNDSVILNAVDYSEWHKVMTYVPKYREPDLPVGDRWRTIGYGSSMGRPVFVIGSSEDTHQPRYDILMVPMLSLQKGAYDTYPVQSLEPMLFDATKMAIIHGEELLGQDYEYGLLRETVPFDCLRPVNCIDDNLLHLFIKSKHPLVARNRHRTPRPKSWNFYLGESVIVRGCSSQHSSQLFEDGGSRTCTIVDVHDTYLELDDIKHSGRFIVKEWHAIEKIFKVGQFVVKGNICGFVDVIELNALHLIVLGGGQEKEQTAEQIVIHPNSVQIWNSNRLNNSSSALESIRPASTCISYSSIPWVGMCGVVLKQGSPFRGLLVFVKDVRVEKTHWRSSCLDTNHSVYEAKTSAFHSSHTKSPTTIAGLIVPGMGATPRYIPDLQVMLLVQCVSYSPETGRGFSEMWVPYKEVVDTQTHLPLAMVLDSLIEQRFLPPIDTSSISHHQEARSTTPLPTAEEGSLSPAWNPFSSFPHNSTCSTIADTSAALGENVPAEESSIYCHWTQDLRMAAIGDLKVRVMVGGQECRGSLIQHENRMQLRLLRGGIIEPHRILPRHPTPRNQHGSLWVIIRGEHCGVLVRGLHYFRRNDVTWWDVRVTEWKKEGRWVYLNIELQVPYTDLNLVVEPTSEKVANQAEAYKMWEFSRADYFKKV</sequence>
<dbReference type="Proteomes" id="UP001175211">
    <property type="component" value="Unassembled WGS sequence"/>
</dbReference>